<dbReference type="PROSITE" id="PS00903">
    <property type="entry name" value="CYT_DCMP_DEAMINASES_1"/>
    <property type="match status" value="1"/>
</dbReference>
<feature type="domain" description="CMP/dCMP-type deaminase" evidence="8">
    <location>
        <begin position="4"/>
        <end position="139"/>
    </location>
</feature>
<gene>
    <name evidence="9" type="ORF">A6A04_10315</name>
</gene>
<dbReference type="PROSITE" id="PS51747">
    <property type="entry name" value="CYT_DCMP_DEAMINASES_2"/>
    <property type="match status" value="1"/>
</dbReference>
<dbReference type="InterPro" id="IPR035105">
    <property type="entry name" value="Deoxycytidylate_deaminase_dom"/>
</dbReference>
<evidence type="ECO:0000256" key="1">
    <source>
        <dbReference type="ARBA" id="ARBA00001947"/>
    </source>
</evidence>
<dbReference type="InterPro" id="IPR016473">
    <property type="entry name" value="dCMP_deaminase"/>
</dbReference>
<dbReference type="GO" id="GO:0004132">
    <property type="term" value="F:dCMP deaminase activity"/>
    <property type="evidence" value="ECO:0007669"/>
    <property type="project" value="InterPro"/>
</dbReference>
<protein>
    <submittedName>
        <fullName evidence="9">Deoxycytidylate deaminase</fullName>
    </submittedName>
</protein>
<dbReference type="GO" id="GO:0005737">
    <property type="term" value="C:cytoplasm"/>
    <property type="evidence" value="ECO:0007669"/>
    <property type="project" value="TreeGrafter"/>
</dbReference>
<keyword evidence="4" id="KW-0378">Hydrolase</keyword>
<proteinExistence type="inferred from homology"/>
<dbReference type="OrthoDB" id="9788517at2"/>
<evidence type="ECO:0000256" key="7">
    <source>
        <dbReference type="PIRSR" id="PIRSR006019-2"/>
    </source>
</evidence>
<keyword evidence="3 7" id="KW-0479">Metal-binding</keyword>
<keyword evidence="5 7" id="KW-0862">Zinc</keyword>
<evidence type="ECO:0000256" key="3">
    <source>
        <dbReference type="ARBA" id="ARBA00022723"/>
    </source>
</evidence>
<dbReference type="Proteomes" id="UP000078428">
    <property type="component" value="Unassembled WGS sequence"/>
</dbReference>
<evidence type="ECO:0000256" key="6">
    <source>
        <dbReference type="PIRSR" id="PIRSR006019-1"/>
    </source>
</evidence>
<feature type="active site" description="Proton donor" evidence="6">
    <location>
        <position position="70"/>
    </location>
</feature>
<dbReference type="SUPFAM" id="SSF53927">
    <property type="entry name" value="Cytidine deaminase-like"/>
    <property type="match status" value="1"/>
</dbReference>
<evidence type="ECO:0000256" key="4">
    <source>
        <dbReference type="ARBA" id="ARBA00022801"/>
    </source>
</evidence>
<feature type="binding site" evidence="7">
    <location>
        <position position="68"/>
    </location>
    <ligand>
        <name>Zn(2+)</name>
        <dbReference type="ChEBI" id="CHEBI:29105"/>
        <note>catalytic</note>
    </ligand>
</feature>
<organism evidence="9 10">
    <name type="scientific">Paramagnetospirillum marisnigri</name>
    <dbReference type="NCBI Taxonomy" id="1285242"/>
    <lineage>
        <taxon>Bacteria</taxon>
        <taxon>Pseudomonadati</taxon>
        <taxon>Pseudomonadota</taxon>
        <taxon>Alphaproteobacteria</taxon>
        <taxon>Rhodospirillales</taxon>
        <taxon>Magnetospirillaceae</taxon>
        <taxon>Paramagnetospirillum</taxon>
    </lineage>
</organism>
<evidence type="ECO:0000313" key="10">
    <source>
        <dbReference type="Proteomes" id="UP000078428"/>
    </source>
</evidence>
<dbReference type="Pfam" id="PF00383">
    <property type="entry name" value="dCMP_cyt_deam_1"/>
    <property type="match status" value="1"/>
</dbReference>
<dbReference type="CDD" id="cd01286">
    <property type="entry name" value="deoxycytidylate_deaminase"/>
    <property type="match status" value="1"/>
</dbReference>
<feature type="binding site" evidence="7">
    <location>
        <position position="96"/>
    </location>
    <ligand>
        <name>Zn(2+)</name>
        <dbReference type="ChEBI" id="CHEBI:29105"/>
        <note>catalytic</note>
    </ligand>
</feature>
<sequence>MTMSWPDYFMGFARHAAAKSKDPSTQVGAVAVGPDGEIRATGYNGLPRGVEDRPERMERPAKYLWTSHAEENLVAHAARVGVSLKGCRVYVTHYPCSRCARSLIQAGVTAVTVAGGTTSMPAEEFETAATMFSEAGVDVTRQE</sequence>
<evidence type="ECO:0000256" key="5">
    <source>
        <dbReference type="ARBA" id="ARBA00022833"/>
    </source>
</evidence>
<accession>A0A178N045</accession>
<name>A0A178N045_9PROT</name>
<evidence type="ECO:0000259" key="8">
    <source>
        <dbReference type="PROSITE" id="PS51747"/>
    </source>
</evidence>
<evidence type="ECO:0000256" key="2">
    <source>
        <dbReference type="ARBA" id="ARBA00006576"/>
    </source>
</evidence>
<dbReference type="Gene3D" id="3.40.140.10">
    <property type="entry name" value="Cytidine Deaminase, domain 2"/>
    <property type="match status" value="1"/>
</dbReference>
<dbReference type="PANTHER" id="PTHR11086:SF18">
    <property type="entry name" value="DEOXYCYTIDYLATE DEAMINASE"/>
    <property type="match status" value="1"/>
</dbReference>
<evidence type="ECO:0000313" key="9">
    <source>
        <dbReference type="EMBL" id="OAN55950.1"/>
    </source>
</evidence>
<dbReference type="GO" id="GO:0006220">
    <property type="term" value="P:pyrimidine nucleotide metabolic process"/>
    <property type="evidence" value="ECO:0007669"/>
    <property type="project" value="InterPro"/>
</dbReference>
<dbReference type="STRING" id="1285242.A6A04_10315"/>
<reference evidence="9 10" key="1">
    <citation type="submission" date="2016-04" db="EMBL/GenBank/DDBJ databases">
        <title>Draft genome sequence of freshwater magnetotactic bacteria Magnetospirillum marisnigri SP-1 and Magnetospirillum moscoviense BB-1.</title>
        <authorList>
            <person name="Koziaeva V."/>
            <person name="Dziuba M.V."/>
            <person name="Ivanov T.M."/>
            <person name="Kuznetsov B."/>
            <person name="Grouzdev D.S."/>
        </authorList>
    </citation>
    <scope>NUCLEOTIDE SEQUENCE [LARGE SCALE GENOMIC DNA]</scope>
    <source>
        <strain evidence="9 10">SP-1</strain>
    </source>
</reference>
<comment type="caution">
    <text evidence="9">The sequence shown here is derived from an EMBL/GenBank/DDBJ whole genome shotgun (WGS) entry which is preliminary data.</text>
</comment>
<dbReference type="InterPro" id="IPR016193">
    <property type="entry name" value="Cytidine_deaminase-like"/>
</dbReference>
<comment type="similarity">
    <text evidence="2">Belongs to the cytidine and deoxycytidylate deaminase family.</text>
</comment>
<feature type="binding site" evidence="7">
    <location>
        <position position="99"/>
    </location>
    <ligand>
        <name>Zn(2+)</name>
        <dbReference type="ChEBI" id="CHEBI:29105"/>
        <note>catalytic</note>
    </ligand>
</feature>
<dbReference type="EMBL" id="LWQT01000010">
    <property type="protein sequence ID" value="OAN55950.1"/>
    <property type="molecule type" value="Genomic_DNA"/>
</dbReference>
<dbReference type="InterPro" id="IPR015517">
    <property type="entry name" value="dCMP_deaminase-rel"/>
</dbReference>
<dbReference type="AlphaFoldDB" id="A0A178N045"/>
<keyword evidence="10" id="KW-1185">Reference proteome</keyword>
<dbReference type="InterPro" id="IPR016192">
    <property type="entry name" value="APOBEC/CMP_deaminase_Zn-bd"/>
</dbReference>
<dbReference type="PANTHER" id="PTHR11086">
    <property type="entry name" value="DEOXYCYTIDYLATE DEAMINASE-RELATED"/>
    <property type="match status" value="1"/>
</dbReference>
<dbReference type="InterPro" id="IPR002125">
    <property type="entry name" value="CMP_dCMP_dom"/>
</dbReference>
<dbReference type="PIRSF" id="PIRSF006019">
    <property type="entry name" value="dCMP_deaminase"/>
    <property type="match status" value="1"/>
</dbReference>
<dbReference type="GO" id="GO:0008270">
    <property type="term" value="F:zinc ion binding"/>
    <property type="evidence" value="ECO:0007669"/>
    <property type="project" value="InterPro"/>
</dbReference>
<comment type="cofactor">
    <cofactor evidence="1 7">
        <name>Zn(2+)</name>
        <dbReference type="ChEBI" id="CHEBI:29105"/>
    </cofactor>
</comment>